<dbReference type="PROSITE" id="PS51186">
    <property type="entry name" value="GNAT"/>
    <property type="match status" value="1"/>
</dbReference>
<evidence type="ECO:0000313" key="2">
    <source>
        <dbReference type="EMBL" id="XCG65409.1"/>
    </source>
</evidence>
<evidence type="ECO:0000259" key="1">
    <source>
        <dbReference type="PROSITE" id="PS51186"/>
    </source>
</evidence>
<sequence length="168" mass="18694">MVSQGTVRAARPEDAEAFAACHLECWREAYDGLWGPERLAEVDVAEMAQERREQIEAGSATNVLAELNGEVIGVAISGPSRDENPQVPEEVYAIYIRQEHYGSGLADDLLQATIGDRPATLWVYRDNPRAAAFYMHRGFIQDGAERQDSEGILQVRMIRRTPFDASQA</sequence>
<gene>
    <name evidence="2" type="ORF">ABLG96_09080</name>
</gene>
<reference evidence="2" key="1">
    <citation type="submission" date="2024-05" db="EMBL/GenBank/DDBJ databases">
        <authorList>
            <person name="Cai S.Y."/>
            <person name="Jin L.M."/>
            <person name="Li H.R."/>
        </authorList>
    </citation>
    <scope>NUCLEOTIDE SEQUENCE</scope>
    <source>
        <strain evidence="2">A5-74</strain>
    </source>
</reference>
<dbReference type="SUPFAM" id="SSF55729">
    <property type="entry name" value="Acyl-CoA N-acyltransferases (Nat)"/>
    <property type="match status" value="1"/>
</dbReference>
<dbReference type="Gene3D" id="3.40.630.30">
    <property type="match status" value="1"/>
</dbReference>
<name>A0AAU8DTQ0_9ACTN</name>
<dbReference type="Pfam" id="PF13673">
    <property type="entry name" value="Acetyltransf_10"/>
    <property type="match status" value="1"/>
</dbReference>
<proteinExistence type="predicted"/>
<protein>
    <submittedName>
        <fullName evidence="2">GNAT family N-acetyltransferase</fullName>
    </submittedName>
</protein>
<dbReference type="InterPro" id="IPR016181">
    <property type="entry name" value="Acyl_CoA_acyltransferase"/>
</dbReference>
<dbReference type="InterPro" id="IPR000182">
    <property type="entry name" value="GNAT_dom"/>
</dbReference>
<dbReference type="RefSeq" id="WP_353651014.1">
    <property type="nucleotide sequence ID" value="NZ_CP159218.1"/>
</dbReference>
<dbReference type="EMBL" id="CP159218">
    <property type="protein sequence ID" value="XCG65409.1"/>
    <property type="molecule type" value="Genomic_DNA"/>
</dbReference>
<organism evidence="2">
    <name type="scientific">Nakamurella sp. A5-74</name>
    <dbReference type="NCBI Taxonomy" id="3158264"/>
    <lineage>
        <taxon>Bacteria</taxon>
        <taxon>Bacillati</taxon>
        <taxon>Actinomycetota</taxon>
        <taxon>Actinomycetes</taxon>
        <taxon>Nakamurellales</taxon>
        <taxon>Nakamurellaceae</taxon>
        <taxon>Nakamurella</taxon>
    </lineage>
</organism>
<feature type="domain" description="N-acetyltransferase" evidence="1">
    <location>
        <begin position="5"/>
        <end position="162"/>
    </location>
</feature>
<dbReference type="AlphaFoldDB" id="A0AAU8DTQ0"/>
<dbReference type="GO" id="GO:0016747">
    <property type="term" value="F:acyltransferase activity, transferring groups other than amino-acyl groups"/>
    <property type="evidence" value="ECO:0007669"/>
    <property type="project" value="InterPro"/>
</dbReference>
<accession>A0AAU8DTQ0</accession>
<dbReference type="CDD" id="cd04301">
    <property type="entry name" value="NAT_SF"/>
    <property type="match status" value="1"/>
</dbReference>